<evidence type="ECO:0000256" key="5">
    <source>
        <dbReference type="ARBA" id="ARBA00022741"/>
    </source>
</evidence>
<comment type="similarity">
    <text evidence="1">In the N-terminal section; belongs to the CRISPR-associated nuclease Cas3-HD family.</text>
</comment>
<dbReference type="GO" id="GO:0004386">
    <property type="term" value="F:helicase activity"/>
    <property type="evidence" value="ECO:0007669"/>
    <property type="project" value="UniProtKB-KW"/>
</dbReference>
<evidence type="ECO:0000313" key="14">
    <source>
        <dbReference type="Proteomes" id="UP000001691"/>
    </source>
</evidence>
<keyword evidence="4" id="KW-0479">Metal-binding</keyword>
<dbReference type="Gene3D" id="3.40.50.300">
    <property type="entry name" value="P-loop containing nucleotide triphosphate hydrolases"/>
    <property type="match status" value="2"/>
</dbReference>
<dbReference type="RefSeq" id="WP_015423226.1">
    <property type="nucleotide sequence ID" value="NC_020419.1"/>
</dbReference>
<name>B1GZL6_ENDTX</name>
<keyword evidence="6" id="KW-0378">Hydrolase</keyword>
<dbReference type="InterPro" id="IPR038257">
    <property type="entry name" value="CRISPR-assoc_Cas3_HD_sf"/>
</dbReference>
<evidence type="ECO:0000256" key="7">
    <source>
        <dbReference type="ARBA" id="ARBA00022806"/>
    </source>
</evidence>
<dbReference type="HOGENOM" id="CLU_010123_0_0_0"/>
<dbReference type="KEGG" id="rsd:TGRD_214"/>
<sequence>MISENQPLLFYAHLSKSKDDKNKRQELNTHLTEVAEMSQKNASKIGMRNIGYCLGLLHDLGKYSELYQDYLLGERGDISRGDIDHSTAGAQYFNEFIKASMQDDNKLKNFLSEQIELCCVSHHSGLIDMIDIRGKNNFDKRLNKKYYYKETVSIEDIKKNIEKDVVDKINNIANNNLLYEIEQIKSKIDKNSKNEIYRTFSYGMLARFLLSCLIDADHTNSADFERGKKIKNKLVDWNIISEKLEKAIDELNDKNKSSENIKEIRKQISDDCAIAGQTYQKGCYKLEVPTGGGKTLASFRFAVEMAKKCNAGIDRIIYCIPFTTIIEQNANTIRKIVEADKSDKGNIVLEHHSNISQTSYDKGKEEEFNPTELYMQSWDIPIIFTTNVQILEVLFGRRTSDTRKLHQLANSIIIFDEVQSLPIKCVHLFNNAINYLVDFCNTTVVLCTATQPLLDNVDPERGCLKLSEKPDIIQNRNCVFDSLKRVEVKPEIKDVDYTSEEIASKAAEFVNDNENCLVICNTTKSAKEIFEIIKGRVDYEVYHLSARMMPIHRKIVLRAIKRKLNKRKKIAVVSTQVIEAGIDIDFNCGIRALAGLDSIIQAAGRINRNGTLKTNDGNNKKGKLYVYNFNENLGILDDIKRGKDTAKIILRRHPNADLLDNKIIKDYYDDFFYQKEQRKDMQFLICNENTELDLLSENRKYNGKYNLTLNQSFKEASNNFKVIDNIASPVCIEIKRVRKIIDKINSSFDSKERYKLIKKLHKYRVNIYPSQFKNSTAIKPINNDLDIYSISDCYYDKNFGITEEAALDKGGACV</sequence>
<dbReference type="Gene3D" id="1.10.3210.30">
    <property type="match status" value="1"/>
</dbReference>
<dbReference type="GO" id="GO:0004518">
    <property type="term" value="F:nuclease activity"/>
    <property type="evidence" value="ECO:0007669"/>
    <property type="project" value="UniProtKB-KW"/>
</dbReference>
<keyword evidence="5" id="KW-0547">Nucleotide-binding</keyword>
<dbReference type="InterPro" id="IPR006474">
    <property type="entry name" value="Helicase_Cas3_CRISPR-ass_core"/>
</dbReference>
<keyword evidence="9" id="KW-0051">Antiviral defense</keyword>
<feature type="domain" description="Helicase C-terminal" evidence="11">
    <location>
        <begin position="494"/>
        <end position="664"/>
    </location>
</feature>
<evidence type="ECO:0000256" key="1">
    <source>
        <dbReference type="ARBA" id="ARBA00006847"/>
    </source>
</evidence>
<evidence type="ECO:0000259" key="12">
    <source>
        <dbReference type="PROSITE" id="PS51643"/>
    </source>
</evidence>
<feature type="domain" description="HD Cas3-type" evidence="12">
    <location>
        <begin position="20"/>
        <end position="219"/>
    </location>
</feature>
<dbReference type="GO" id="GO:0005524">
    <property type="term" value="F:ATP binding"/>
    <property type="evidence" value="ECO:0007669"/>
    <property type="project" value="UniProtKB-KW"/>
</dbReference>
<evidence type="ECO:0000256" key="9">
    <source>
        <dbReference type="ARBA" id="ARBA00023118"/>
    </source>
</evidence>
<dbReference type="InterPro" id="IPR054712">
    <property type="entry name" value="Cas3-like_dom"/>
</dbReference>
<reference evidence="14" key="1">
    <citation type="journal article" date="2008" name="Proc. Natl. Acad. Sci. U.S.A.">
        <title>Complete genome of the uncultured termite group 1 bacteria in a single host protist cell.</title>
        <authorList>
            <person name="Hongoh Y."/>
            <person name="Sharma V.K."/>
            <person name="Prakash T."/>
            <person name="Noda S."/>
            <person name="Taylor T.D."/>
            <person name="Kudo T."/>
            <person name="Sakaki Y."/>
            <person name="Toyoda A."/>
            <person name="Hattori M."/>
            <person name="Ohkuma M."/>
        </authorList>
    </citation>
    <scope>NUCLEOTIDE SEQUENCE [LARGE SCALE GENOMIC DNA]</scope>
    <source>
        <strain evidence="14">Rs-D17 genomovar Ri2008</strain>
    </source>
</reference>
<dbReference type="InterPro" id="IPR006483">
    <property type="entry name" value="CRISPR-assoc_Cas3_HD"/>
</dbReference>
<evidence type="ECO:0000256" key="10">
    <source>
        <dbReference type="SAM" id="Coils"/>
    </source>
</evidence>
<evidence type="ECO:0000256" key="4">
    <source>
        <dbReference type="ARBA" id="ARBA00022723"/>
    </source>
</evidence>
<evidence type="ECO:0000256" key="6">
    <source>
        <dbReference type="ARBA" id="ARBA00022801"/>
    </source>
</evidence>
<dbReference type="CDD" id="cd09641">
    <property type="entry name" value="Cas3''_I"/>
    <property type="match status" value="1"/>
</dbReference>
<feature type="coiled-coil region" evidence="10">
    <location>
        <begin position="234"/>
        <end position="261"/>
    </location>
</feature>
<proteinExistence type="inferred from homology"/>
<keyword evidence="8" id="KW-0067">ATP-binding</keyword>
<dbReference type="NCBIfam" id="TIGR01596">
    <property type="entry name" value="cas3_HD"/>
    <property type="match status" value="1"/>
</dbReference>
<evidence type="ECO:0000256" key="2">
    <source>
        <dbReference type="ARBA" id="ARBA00009046"/>
    </source>
</evidence>
<dbReference type="InterPro" id="IPR027417">
    <property type="entry name" value="P-loop_NTPase"/>
</dbReference>
<keyword evidence="3" id="KW-0540">Nuclease</keyword>
<dbReference type="PROSITE" id="PS51643">
    <property type="entry name" value="HD_CAS3"/>
    <property type="match status" value="1"/>
</dbReference>
<dbReference type="SUPFAM" id="SSF52540">
    <property type="entry name" value="P-loop containing nucleoside triphosphate hydrolases"/>
    <property type="match status" value="1"/>
</dbReference>
<dbReference type="CDD" id="cd17930">
    <property type="entry name" value="DEXHc_cas3"/>
    <property type="match status" value="1"/>
</dbReference>
<dbReference type="Pfam" id="PF00270">
    <property type="entry name" value="DEAD"/>
    <property type="match status" value="1"/>
</dbReference>
<dbReference type="PROSITE" id="PS51194">
    <property type="entry name" value="HELICASE_CTER"/>
    <property type="match status" value="1"/>
</dbReference>
<protein>
    <submittedName>
        <fullName evidence="13">CRISPR-associated protein Cas3</fullName>
    </submittedName>
</protein>
<keyword evidence="7" id="KW-0347">Helicase</keyword>
<dbReference type="Proteomes" id="UP000001691">
    <property type="component" value="Chromosome"/>
</dbReference>
<dbReference type="EMBL" id="AP009510">
    <property type="protein sequence ID" value="BAG13698.1"/>
    <property type="molecule type" value="Genomic_DNA"/>
</dbReference>
<keyword evidence="14" id="KW-1185">Reference proteome</keyword>
<dbReference type="GO" id="GO:0046872">
    <property type="term" value="F:metal ion binding"/>
    <property type="evidence" value="ECO:0007669"/>
    <property type="project" value="UniProtKB-KW"/>
</dbReference>
<dbReference type="PATRIC" id="fig|471821.5.peg.324"/>
<dbReference type="STRING" id="471821.TGRD_215"/>
<evidence type="ECO:0000256" key="8">
    <source>
        <dbReference type="ARBA" id="ARBA00022840"/>
    </source>
</evidence>
<dbReference type="AlphaFoldDB" id="B1GZL6"/>
<organism evidence="13 14">
    <name type="scientific">Endomicrobium trichonymphae</name>
    <dbReference type="NCBI Taxonomy" id="1408204"/>
    <lineage>
        <taxon>Bacteria</taxon>
        <taxon>Pseudomonadati</taxon>
        <taxon>Elusimicrobiota</taxon>
        <taxon>Endomicrobiia</taxon>
        <taxon>Endomicrobiales</taxon>
        <taxon>Endomicrobiaceae</taxon>
        <taxon>Candidatus Endomicrobiellum</taxon>
    </lineage>
</organism>
<comment type="similarity">
    <text evidence="2">In the central section; belongs to the CRISPR-associated helicase Cas3 family.</text>
</comment>
<dbReference type="InterPro" id="IPR001650">
    <property type="entry name" value="Helicase_C-like"/>
</dbReference>
<dbReference type="Pfam" id="PF22590">
    <property type="entry name" value="Cas3-like_C_2"/>
    <property type="match status" value="1"/>
</dbReference>
<gene>
    <name evidence="13" type="ordered locus">TGRD_214</name>
</gene>
<keyword evidence="10" id="KW-0175">Coiled coil</keyword>
<dbReference type="GO" id="GO:0051607">
    <property type="term" value="P:defense response to virus"/>
    <property type="evidence" value="ECO:0007669"/>
    <property type="project" value="UniProtKB-KW"/>
</dbReference>
<evidence type="ECO:0000313" key="13">
    <source>
        <dbReference type="EMBL" id="BAG13698.1"/>
    </source>
</evidence>
<dbReference type="SMART" id="SM00490">
    <property type="entry name" value="HELICc"/>
    <property type="match status" value="1"/>
</dbReference>
<dbReference type="NCBIfam" id="TIGR01587">
    <property type="entry name" value="cas3_core"/>
    <property type="match status" value="1"/>
</dbReference>
<dbReference type="InterPro" id="IPR011545">
    <property type="entry name" value="DEAD/DEAH_box_helicase_dom"/>
</dbReference>
<evidence type="ECO:0000259" key="11">
    <source>
        <dbReference type="PROSITE" id="PS51194"/>
    </source>
</evidence>
<dbReference type="GO" id="GO:0016787">
    <property type="term" value="F:hydrolase activity"/>
    <property type="evidence" value="ECO:0007669"/>
    <property type="project" value="UniProtKB-KW"/>
</dbReference>
<accession>B1GZL6</accession>
<evidence type="ECO:0000256" key="3">
    <source>
        <dbReference type="ARBA" id="ARBA00022722"/>
    </source>
</evidence>
<dbReference type="GO" id="GO:0003676">
    <property type="term" value="F:nucleic acid binding"/>
    <property type="evidence" value="ECO:0007669"/>
    <property type="project" value="InterPro"/>
</dbReference>